<dbReference type="InterPro" id="IPR050155">
    <property type="entry name" value="HAD-like_hydrolase_sf"/>
</dbReference>
<dbReference type="Proteomes" id="UP000676456">
    <property type="component" value="Unassembled WGS sequence"/>
</dbReference>
<dbReference type="AlphaFoldDB" id="A0A942Z4R3"/>
<dbReference type="Pfam" id="PF13419">
    <property type="entry name" value="HAD_2"/>
    <property type="match status" value="1"/>
</dbReference>
<evidence type="ECO:0000313" key="4">
    <source>
        <dbReference type="Proteomes" id="UP000676456"/>
    </source>
</evidence>
<dbReference type="SFLD" id="SFLDS00003">
    <property type="entry name" value="Haloacid_Dehalogenase"/>
    <property type="match status" value="1"/>
</dbReference>
<dbReference type="PANTHER" id="PTHR43434">
    <property type="entry name" value="PHOSPHOGLYCOLATE PHOSPHATASE"/>
    <property type="match status" value="1"/>
</dbReference>
<dbReference type="RefSeq" id="WP_213099959.1">
    <property type="nucleotide sequence ID" value="NZ_JAGYPK010000005.1"/>
</dbReference>
<keyword evidence="4" id="KW-1185">Reference proteome</keyword>
<sequence length="192" mass="21971">MKLLWDLDGTIFDTYPAILESFCAVHEEAHGRSVDKVEALRWLKKTSKEAFKYFGISEDYRERFKELDHARAEAGSPPFEGIKTILAAADVNVIVTHRTKLSTKELLSKWGLLQYFDEIVSPDDDGYPRKPDVGAYRYLHDKYNLDWAIGDRALDLIPAKAVGMKTCAFQNADIEADLHIEKYTDDLIEKLK</sequence>
<keyword evidence="2" id="KW-0460">Magnesium</keyword>
<evidence type="ECO:0000256" key="1">
    <source>
        <dbReference type="ARBA" id="ARBA00022801"/>
    </source>
</evidence>
<reference evidence="3 4" key="1">
    <citation type="submission" date="2021-05" db="EMBL/GenBank/DDBJ databases">
        <title>Novel Bacillus species.</title>
        <authorList>
            <person name="Liu G."/>
        </authorList>
    </citation>
    <scope>NUCLEOTIDE SEQUENCE [LARGE SCALE GENOMIC DNA]</scope>
    <source>
        <strain evidence="3 4">FJAT-49682</strain>
    </source>
</reference>
<dbReference type="InterPro" id="IPR036412">
    <property type="entry name" value="HAD-like_sf"/>
</dbReference>
<dbReference type="EMBL" id="JAGYPN010000005">
    <property type="protein sequence ID" value="MBS4224908.1"/>
    <property type="molecule type" value="Genomic_DNA"/>
</dbReference>
<dbReference type="GO" id="GO:0008967">
    <property type="term" value="F:phosphoglycolate phosphatase activity"/>
    <property type="evidence" value="ECO:0007669"/>
    <property type="project" value="TreeGrafter"/>
</dbReference>
<proteinExistence type="predicted"/>
<evidence type="ECO:0000313" key="3">
    <source>
        <dbReference type="EMBL" id="MBS4224908.1"/>
    </source>
</evidence>
<dbReference type="GO" id="GO:0005829">
    <property type="term" value="C:cytosol"/>
    <property type="evidence" value="ECO:0007669"/>
    <property type="project" value="TreeGrafter"/>
</dbReference>
<dbReference type="SUPFAM" id="SSF56784">
    <property type="entry name" value="HAD-like"/>
    <property type="match status" value="1"/>
</dbReference>
<accession>A0A942Z4R3</accession>
<dbReference type="InterPro" id="IPR023214">
    <property type="entry name" value="HAD_sf"/>
</dbReference>
<dbReference type="InterPro" id="IPR023198">
    <property type="entry name" value="PGP-like_dom2"/>
</dbReference>
<evidence type="ECO:0000256" key="2">
    <source>
        <dbReference type="ARBA" id="ARBA00022842"/>
    </source>
</evidence>
<protein>
    <submittedName>
        <fullName evidence="3">HAD hydrolase-like protein</fullName>
    </submittedName>
</protein>
<dbReference type="Gene3D" id="1.10.150.240">
    <property type="entry name" value="Putative phosphatase, domain 2"/>
    <property type="match status" value="1"/>
</dbReference>
<dbReference type="SFLD" id="SFLDG01129">
    <property type="entry name" value="C1.5:_HAD__Beta-PGM__Phosphata"/>
    <property type="match status" value="1"/>
</dbReference>
<dbReference type="PANTHER" id="PTHR43434:SF25">
    <property type="entry name" value="PHOSPHOGLYCOLATE PHOSPHATASE"/>
    <property type="match status" value="1"/>
</dbReference>
<keyword evidence="1 3" id="KW-0378">Hydrolase</keyword>
<organism evidence="3 4">
    <name type="scientific">Lederbergia citrea</name>
    <dbReference type="NCBI Taxonomy" id="2833581"/>
    <lineage>
        <taxon>Bacteria</taxon>
        <taxon>Bacillati</taxon>
        <taxon>Bacillota</taxon>
        <taxon>Bacilli</taxon>
        <taxon>Bacillales</taxon>
        <taxon>Bacillaceae</taxon>
        <taxon>Lederbergia</taxon>
    </lineage>
</organism>
<dbReference type="InterPro" id="IPR041492">
    <property type="entry name" value="HAD_2"/>
</dbReference>
<gene>
    <name evidence="3" type="ORF">KHA91_19610</name>
</gene>
<dbReference type="Gene3D" id="3.40.50.1000">
    <property type="entry name" value="HAD superfamily/HAD-like"/>
    <property type="match status" value="1"/>
</dbReference>
<dbReference type="GO" id="GO:0006281">
    <property type="term" value="P:DNA repair"/>
    <property type="evidence" value="ECO:0007669"/>
    <property type="project" value="TreeGrafter"/>
</dbReference>
<name>A0A942Z4R3_9BACI</name>
<comment type="caution">
    <text evidence="3">The sequence shown here is derived from an EMBL/GenBank/DDBJ whole genome shotgun (WGS) entry which is preliminary data.</text>
</comment>